<protein>
    <submittedName>
        <fullName evidence="1">Uncharacterized protein</fullName>
    </submittedName>
</protein>
<evidence type="ECO:0000313" key="2">
    <source>
        <dbReference type="Proteomes" id="UP000631114"/>
    </source>
</evidence>
<dbReference type="GO" id="GO:0009507">
    <property type="term" value="C:chloroplast"/>
    <property type="evidence" value="ECO:0007669"/>
    <property type="project" value="TreeGrafter"/>
</dbReference>
<organism evidence="1 2">
    <name type="scientific">Coptis chinensis</name>
    <dbReference type="NCBI Taxonomy" id="261450"/>
    <lineage>
        <taxon>Eukaryota</taxon>
        <taxon>Viridiplantae</taxon>
        <taxon>Streptophyta</taxon>
        <taxon>Embryophyta</taxon>
        <taxon>Tracheophyta</taxon>
        <taxon>Spermatophyta</taxon>
        <taxon>Magnoliopsida</taxon>
        <taxon>Ranunculales</taxon>
        <taxon>Ranunculaceae</taxon>
        <taxon>Coptidoideae</taxon>
        <taxon>Coptis</taxon>
    </lineage>
</organism>
<dbReference type="PANTHER" id="PTHR46322:SF1">
    <property type="entry name" value="PUROMYCIN-SENSITIVE AMINOPEPTIDASE"/>
    <property type="match status" value="1"/>
</dbReference>
<gene>
    <name evidence="1" type="ORF">IFM89_009697</name>
</gene>
<dbReference type="AlphaFoldDB" id="A0A835HPT3"/>
<dbReference type="OrthoDB" id="1750033at2759"/>
<name>A0A835HPT3_9MAGN</name>
<sequence>MLILKEPRLGRNEGALGAKHAETFNEWFKLEVKKHVLLSKFIEVLIDIFNSKYVLASPETASDADYTDILRVIGHETFIYFDILQYFHNWTGNRLAHFFQFTQHT</sequence>
<comment type="caution">
    <text evidence="1">The sequence shown here is derived from an EMBL/GenBank/DDBJ whole genome shotgun (WGS) entry which is preliminary data.</text>
</comment>
<evidence type="ECO:0000313" key="1">
    <source>
        <dbReference type="EMBL" id="KAF9604745.1"/>
    </source>
</evidence>
<reference evidence="1 2" key="1">
    <citation type="submission" date="2020-10" db="EMBL/GenBank/DDBJ databases">
        <title>The Coptis chinensis genome and diversification of protoberbering-type alkaloids.</title>
        <authorList>
            <person name="Wang B."/>
            <person name="Shu S."/>
            <person name="Song C."/>
            <person name="Liu Y."/>
        </authorList>
    </citation>
    <scope>NUCLEOTIDE SEQUENCE [LARGE SCALE GENOMIC DNA]</scope>
    <source>
        <strain evidence="1">HL-2020</strain>
        <tissue evidence="1">Leaf</tissue>
    </source>
</reference>
<proteinExistence type="predicted"/>
<dbReference type="InterPro" id="IPR012779">
    <property type="entry name" value="Peptidase_M1_pepN"/>
</dbReference>
<accession>A0A835HPT3</accession>
<dbReference type="PANTHER" id="PTHR46322">
    <property type="entry name" value="PUROMYCIN-SENSITIVE AMINOPEPTIDASE"/>
    <property type="match status" value="1"/>
</dbReference>
<dbReference type="Proteomes" id="UP000631114">
    <property type="component" value="Unassembled WGS sequence"/>
</dbReference>
<dbReference type="EMBL" id="JADFTS010000005">
    <property type="protein sequence ID" value="KAF9604745.1"/>
    <property type="molecule type" value="Genomic_DNA"/>
</dbReference>
<dbReference type="GO" id="GO:0008270">
    <property type="term" value="F:zinc ion binding"/>
    <property type="evidence" value="ECO:0007669"/>
    <property type="project" value="InterPro"/>
</dbReference>
<keyword evidence="2" id="KW-1185">Reference proteome</keyword>